<evidence type="ECO:0000256" key="1">
    <source>
        <dbReference type="SAM" id="MobiDB-lite"/>
    </source>
</evidence>
<sequence>MAASIAGRWMVVRDDGESLAIVDESGSVTFVGETMDAEVQLVAAKVADAGAEGRHFELVQMPDKEHLCDVLLKDEDGGKNEVLLLKGEDGYEETWRRTAALDGTPKIVSRGASSIRRRWTRESPHHDEPHDDEPHDGPTEVAKGSEPKQVAAGTGES</sequence>
<proteinExistence type="predicted"/>
<dbReference type="EMBL" id="CAJNNV010000087">
    <property type="protein sequence ID" value="CAE8581413.1"/>
    <property type="molecule type" value="Genomic_DNA"/>
</dbReference>
<organism evidence="2 4">
    <name type="scientific">Polarella glacialis</name>
    <name type="common">Dinoflagellate</name>
    <dbReference type="NCBI Taxonomy" id="89957"/>
    <lineage>
        <taxon>Eukaryota</taxon>
        <taxon>Sar</taxon>
        <taxon>Alveolata</taxon>
        <taxon>Dinophyceae</taxon>
        <taxon>Suessiales</taxon>
        <taxon>Suessiaceae</taxon>
        <taxon>Polarella</taxon>
    </lineage>
</organism>
<evidence type="ECO:0000313" key="2">
    <source>
        <dbReference type="EMBL" id="CAE8581413.1"/>
    </source>
</evidence>
<keyword evidence="4" id="KW-1185">Reference proteome</keyword>
<dbReference type="Proteomes" id="UP000626109">
    <property type="component" value="Unassembled WGS sequence"/>
</dbReference>
<evidence type="ECO:0000313" key="4">
    <source>
        <dbReference type="Proteomes" id="UP000654075"/>
    </source>
</evidence>
<feature type="region of interest" description="Disordered" evidence="1">
    <location>
        <begin position="106"/>
        <end position="157"/>
    </location>
</feature>
<gene>
    <name evidence="2" type="ORF">PGLA1383_LOCUS438</name>
    <name evidence="3" type="ORF">PGLA2088_LOCUS289</name>
</gene>
<feature type="compositionally biased region" description="Basic and acidic residues" evidence="1">
    <location>
        <begin position="120"/>
        <end position="146"/>
    </location>
</feature>
<dbReference type="AlphaFoldDB" id="A0A813D6W5"/>
<dbReference type="Proteomes" id="UP000654075">
    <property type="component" value="Unassembled WGS sequence"/>
</dbReference>
<dbReference type="EMBL" id="CAJNNW010000154">
    <property type="protein sequence ID" value="CAE8624189.1"/>
    <property type="molecule type" value="Genomic_DNA"/>
</dbReference>
<accession>A0A813D6W5</accession>
<reference evidence="2" key="1">
    <citation type="submission" date="2021-02" db="EMBL/GenBank/DDBJ databases">
        <authorList>
            <person name="Dougan E. K."/>
            <person name="Rhodes N."/>
            <person name="Thang M."/>
            <person name="Chan C."/>
        </authorList>
    </citation>
    <scope>NUCLEOTIDE SEQUENCE</scope>
</reference>
<comment type="caution">
    <text evidence="2">The sequence shown here is derived from an EMBL/GenBank/DDBJ whole genome shotgun (WGS) entry which is preliminary data.</text>
</comment>
<protein>
    <submittedName>
        <fullName evidence="2">Uncharacterized protein</fullName>
    </submittedName>
</protein>
<evidence type="ECO:0000313" key="3">
    <source>
        <dbReference type="EMBL" id="CAE8624189.1"/>
    </source>
</evidence>
<name>A0A813D6W5_POLGL</name>